<dbReference type="GeneID" id="92069811"/>
<name>A0ABR1QU84_9PEZI</name>
<sequence>MAEEIEPNKTFEDRFRMSLETAFWNKVQTGKEAIQKSRDIIQTQYNAVNEEIRSFQNTTSDLVTVSSNHSKEKNIAHSSF</sequence>
<comment type="caution">
    <text evidence="1">The sequence shown here is derived from an EMBL/GenBank/DDBJ whole genome shotgun (WGS) entry which is preliminary data.</text>
</comment>
<dbReference type="RefSeq" id="XP_066705642.1">
    <property type="nucleotide sequence ID" value="XM_066836749.1"/>
</dbReference>
<reference evidence="1 2" key="1">
    <citation type="submission" date="2023-01" db="EMBL/GenBank/DDBJ databases">
        <title>Analysis of 21 Apiospora genomes using comparative genomics revels a genus with tremendous synthesis potential of carbohydrate active enzymes and secondary metabolites.</title>
        <authorList>
            <person name="Sorensen T."/>
        </authorList>
    </citation>
    <scope>NUCLEOTIDE SEQUENCE [LARGE SCALE GENOMIC DNA]</scope>
    <source>
        <strain evidence="1 2">CBS 24483</strain>
    </source>
</reference>
<evidence type="ECO:0000313" key="1">
    <source>
        <dbReference type="EMBL" id="KAK7966250.1"/>
    </source>
</evidence>
<protein>
    <submittedName>
        <fullName evidence="1">Uncharacterized protein</fullName>
    </submittedName>
</protein>
<organism evidence="1 2">
    <name type="scientific">Apiospora aurea</name>
    <dbReference type="NCBI Taxonomy" id="335848"/>
    <lineage>
        <taxon>Eukaryota</taxon>
        <taxon>Fungi</taxon>
        <taxon>Dikarya</taxon>
        <taxon>Ascomycota</taxon>
        <taxon>Pezizomycotina</taxon>
        <taxon>Sordariomycetes</taxon>
        <taxon>Xylariomycetidae</taxon>
        <taxon>Amphisphaeriales</taxon>
        <taxon>Apiosporaceae</taxon>
        <taxon>Apiospora</taxon>
    </lineage>
</organism>
<dbReference type="EMBL" id="JAQQWE010000001">
    <property type="protein sequence ID" value="KAK7966250.1"/>
    <property type="molecule type" value="Genomic_DNA"/>
</dbReference>
<evidence type="ECO:0000313" key="2">
    <source>
        <dbReference type="Proteomes" id="UP001391051"/>
    </source>
</evidence>
<keyword evidence="2" id="KW-1185">Reference proteome</keyword>
<proteinExistence type="predicted"/>
<accession>A0ABR1QU84</accession>
<gene>
    <name evidence="1" type="ORF">PG986_000527</name>
</gene>
<dbReference type="Proteomes" id="UP001391051">
    <property type="component" value="Unassembled WGS sequence"/>
</dbReference>